<name>A0A0B9GMY1_9GAMM</name>
<accession>A0A0B9GMY1</accession>
<reference evidence="1 2" key="1">
    <citation type="submission" date="2014-12" db="EMBL/GenBank/DDBJ databases">
        <title>Genome sequencing of Photobacterium gaetbulicola AD005a.</title>
        <authorList>
            <person name="Adrian T.G.S."/>
            <person name="Chan K.G."/>
        </authorList>
    </citation>
    <scope>NUCLEOTIDE SEQUENCE [LARGE SCALE GENOMIC DNA]</scope>
    <source>
        <strain evidence="1 2">AD005a</strain>
    </source>
</reference>
<evidence type="ECO:0008006" key="3">
    <source>
        <dbReference type="Google" id="ProtNLM"/>
    </source>
</evidence>
<dbReference type="Proteomes" id="UP000031278">
    <property type="component" value="Unassembled WGS sequence"/>
</dbReference>
<organism evidence="1 2">
    <name type="scientific">Photobacterium gaetbulicola</name>
    <dbReference type="NCBI Taxonomy" id="1295392"/>
    <lineage>
        <taxon>Bacteria</taxon>
        <taxon>Pseudomonadati</taxon>
        <taxon>Pseudomonadota</taxon>
        <taxon>Gammaproteobacteria</taxon>
        <taxon>Vibrionales</taxon>
        <taxon>Vibrionaceae</taxon>
        <taxon>Photobacterium</taxon>
    </lineage>
</organism>
<gene>
    <name evidence="1" type="ORF">RJ45_23465</name>
</gene>
<dbReference type="RefSeq" id="WP_039468463.1">
    <property type="nucleotide sequence ID" value="NZ_JWLZ01000209.1"/>
</dbReference>
<proteinExistence type="predicted"/>
<sequence>MNIVIVIFVAIFGTEVIRRLLSHRERMHKMKLEQQGRAGVVAQQKLEADVIELKKRVEVLEKLVTDEAYQLENEIKAL</sequence>
<evidence type="ECO:0000313" key="1">
    <source>
        <dbReference type="EMBL" id="KHT60196.1"/>
    </source>
</evidence>
<dbReference type="AlphaFoldDB" id="A0A0B9GMY1"/>
<evidence type="ECO:0000313" key="2">
    <source>
        <dbReference type="Proteomes" id="UP000031278"/>
    </source>
</evidence>
<comment type="caution">
    <text evidence="1">The sequence shown here is derived from an EMBL/GenBank/DDBJ whole genome shotgun (WGS) entry which is preliminary data.</text>
</comment>
<protein>
    <recommendedName>
        <fullName evidence="3">Nitrite reductase</fullName>
    </recommendedName>
</protein>
<dbReference type="EMBL" id="JWLZ01000209">
    <property type="protein sequence ID" value="KHT60196.1"/>
    <property type="molecule type" value="Genomic_DNA"/>
</dbReference>